<keyword evidence="8 9" id="KW-0289">Folate biosynthesis</keyword>
<dbReference type="Gene3D" id="3.20.20.20">
    <property type="entry name" value="Dihydropteroate synthase-like"/>
    <property type="match status" value="1"/>
</dbReference>
<dbReference type="PROSITE" id="PS50972">
    <property type="entry name" value="PTERIN_BINDING"/>
    <property type="match status" value="1"/>
</dbReference>
<dbReference type="Pfam" id="PF00809">
    <property type="entry name" value="Pterin_bind"/>
    <property type="match status" value="1"/>
</dbReference>
<comment type="cofactor">
    <cofactor evidence="2 9">
        <name>Mg(2+)</name>
        <dbReference type="ChEBI" id="CHEBI:18420"/>
    </cofactor>
</comment>
<proteinExistence type="inferred from homology"/>
<dbReference type="EC" id="2.5.1.15" evidence="4 9"/>
<evidence type="ECO:0000313" key="12">
    <source>
        <dbReference type="Proteomes" id="UP001597304"/>
    </source>
</evidence>
<evidence type="ECO:0000256" key="8">
    <source>
        <dbReference type="ARBA" id="ARBA00022909"/>
    </source>
</evidence>
<evidence type="ECO:0000313" key="11">
    <source>
        <dbReference type="EMBL" id="MFD1709611.1"/>
    </source>
</evidence>
<feature type="domain" description="Pterin-binding" evidence="10">
    <location>
        <begin position="15"/>
        <end position="279"/>
    </location>
</feature>
<organism evidence="11 12">
    <name type="scientific">Ottowia flava</name>
    <dbReference type="NCBI Taxonomy" id="2675430"/>
    <lineage>
        <taxon>Bacteria</taxon>
        <taxon>Pseudomonadati</taxon>
        <taxon>Pseudomonadota</taxon>
        <taxon>Betaproteobacteria</taxon>
        <taxon>Burkholderiales</taxon>
        <taxon>Comamonadaceae</taxon>
        <taxon>Ottowia</taxon>
    </lineage>
</organism>
<dbReference type="Proteomes" id="UP001597304">
    <property type="component" value="Unassembled WGS sequence"/>
</dbReference>
<keyword evidence="7 9" id="KW-0460">Magnesium</keyword>
<evidence type="ECO:0000256" key="6">
    <source>
        <dbReference type="ARBA" id="ARBA00022723"/>
    </source>
</evidence>
<sequence>MHWKTTRFDVDLSEPRVMGIVNLTPDSFSDGGRFDDAQRALRHCEQLLKDGADMLDIGGESTRPGSAGVSVDEELRRVLPVVREAVKFNVPVSVDTSKPEVMAAVLELGADIINDIWALRRHSADGGPSAREVVTAHPACGVCLMHMHGDPLTMQLQPMEGDVVPEVLLFLELAAQSLLGAGVQKARIAFDPGIGFGKTVAQNFSLLVRQAELMQPGFPLLVGWSRKSSLGAVVADNEGVAPAPADRTGASVAAAVLAVERGARVVRVHDVRETVQALRVWRAMAAGQRALVLAN</sequence>
<comment type="pathway">
    <text evidence="3 9">Cofactor biosynthesis; tetrahydrofolate biosynthesis; 7,8-dihydrofolate from 2-amino-4-hydroxy-6-hydroxymethyl-7,8-dihydropteridine diphosphate and 4-aminobenzoate: step 1/2.</text>
</comment>
<evidence type="ECO:0000256" key="2">
    <source>
        <dbReference type="ARBA" id="ARBA00001946"/>
    </source>
</evidence>
<name>A0ABW4KQY4_9BURK</name>
<dbReference type="CDD" id="cd00739">
    <property type="entry name" value="DHPS"/>
    <property type="match status" value="1"/>
</dbReference>
<evidence type="ECO:0000256" key="4">
    <source>
        <dbReference type="ARBA" id="ARBA00012458"/>
    </source>
</evidence>
<gene>
    <name evidence="11" type="primary">folP</name>
    <name evidence="11" type="ORF">ACFSF0_03260</name>
</gene>
<evidence type="ECO:0000256" key="9">
    <source>
        <dbReference type="RuleBase" id="RU361205"/>
    </source>
</evidence>
<evidence type="ECO:0000256" key="5">
    <source>
        <dbReference type="ARBA" id="ARBA00022679"/>
    </source>
</evidence>
<keyword evidence="12" id="KW-1185">Reference proteome</keyword>
<dbReference type="GO" id="GO:0004156">
    <property type="term" value="F:dihydropteroate synthase activity"/>
    <property type="evidence" value="ECO:0007669"/>
    <property type="project" value="UniProtKB-EC"/>
</dbReference>
<keyword evidence="5 9" id="KW-0808">Transferase</keyword>
<comment type="similarity">
    <text evidence="9">Belongs to the DHPS family.</text>
</comment>
<dbReference type="PANTHER" id="PTHR20941:SF1">
    <property type="entry name" value="FOLIC ACID SYNTHESIS PROTEIN FOL1"/>
    <property type="match status" value="1"/>
</dbReference>
<comment type="function">
    <text evidence="9">Catalyzes the condensation of para-aminobenzoate (pABA) with 6-hydroxymethyl-7,8-dihydropterin diphosphate (DHPt-PP) to form 7,8-dihydropteroate (H2Pte), the immediate precursor of folate derivatives.</text>
</comment>
<dbReference type="InterPro" id="IPR000489">
    <property type="entry name" value="Pterin-binding_dom"/>
</dbReference>
<comment type="caution">
    <text evidence="11">The sequence shown here is derived from an EMBL/GenBank/DDBJ whole genome shotgun (WGS) entry which is preliminary data.</text>
</comment>
<keyword evidence="6 9" id="KW-0479">Metal-binding</keyword>
<dbReference type="EMBL" id="JBHUEJ010000008">
    <property type="protein sequence ID" value="MFD1709611.1"/>
    <property type="molecule type" value="Genomic_DNA"/>
</dbReference>
<dbReference type="SUPFAM" id="SSF51717">
    <property type="entry name" value="Dihydropteroate synthetase-like"/>
    <property type="match status" value="1"/>
</dbReference>
<comment type="catalytic activity">
    <reaction evidence="1">
        <text>(7,8-dihydropterin-6-yl)methyl diphosphate + 4-aminobenzoate = 7,8-dihydropteroate + diphosphate</text>
        <dbReference type="Rhea" id="RHEA:19949"/>
        <dbReference type="ChEBI" id="CHEBI:17836"/>
        <dbReference type="ChEBI" id="CHEBI:17839"/>
        <dbReference type="ChEBI" id="CHEBI:33019"/>
        <dbReference type="ChEBI" id="CHEBI:72950"/>
        <dbReference type="EC" id="2.5.1.15"/>
    </reaction>
</comment>
<protein>
    <recommendedName>
        <fullName evidence="4 9">Dihydropteroate synthase</fullName>
        <shortName evidence="9">DHPS</shortName>
        <ecNumber evidence="4 9">2.5.1.15</ecNumber>
    </recommendedName>
    <alternativeName>
        <fullName evidence="9">Dihydropteroate pyrophosphorylase</fullName>
    </alternativeName>
</protein>
<dbReference type="PROSITE" id="PS00793">
    <property type="entry name" value="DHPS_2"/>
    <property type="match status" value="1"/>
</dbReference>
<evidence type="ECO:0000256" key="7">
    <source>
        <dbReference type="ARBA" id="ARBA00022842"/>
    </source>
</evidence>
<evidence type="ECO:0000259" key="10">
    <source>
        <dbReference type="PROSITE" id="PS50972"/>
    </source>
</evidence>
<dbReference type="PROSITE" id="PS00792">
    <property type="entry name" value="DHPS_1"/>
    <property type="match status" value="1"/>
</dbReference>
<dbReference type="InterPro" id="IPR045031">
    <property type="entry name" value="DHP_synth-like"/>
</dbReference>
<dbReference type="NCBIfam" id="TIGR01496">
    <property type="entry name" value="DHPS"/>
    <property type="match status" value="1"/>
</dbReference>
<dbReference type="InterPro" id="IPR006390">
    <property type="entry name" value="DHP_synth_dom"/>
</dbReference>
<dbReference type="InterPro" id="IPR011005">
    <property type="entry name" value="Dihydropteroate_synth-like_sf"/>
</dbReference>
<evidence type="ECO:0000256" key="1">
    <source>
        <dbReference type="ARBA" id="ARBA00000012"/>
    </source>
</evidence>
<dbReference type="PANTHER" id="PTHR20941">
    <property type="entry name" value="FOLATE SYNTHESIS PROTEINS"/>
    <property type="match status" value="1"/>
</dbReference>
<dbReference type="RefSeq" id="WP_147913495.1">
    <property type="nucleotide sequence ID" value="NZ_JBHUEJ010000008.1"/>
</dbReference>
<reference evidence="12" key="1">
    <citation type="journal article" date="2019" name="Int. J. Syst. Evol. Microbiol.">
        <title>The Global Catalogue of Microorganisms (GCM) 10K type strain sequencing project: providing services to taxonomists for standard genome sequencing and annotation.</title>
        <authorList>
            <consortium name="The Broad Institute Genomics Platform"/>
            <consortium name="The Broad Institute Genome Sequencing Center for Infectious Disease"/>
            <person name="Wu L."/>
            <person name="Ma J."/>
        </authorList>
    </citation>
    <scope>NUCLEOTIDE SEQUENCE [LARGE SCALE GENOMIC DNA]</scope>
    <source>
        <strain evidence="12">LMG 29247</strain>
    </source>
</reference>
<accession>A0ABW4KQY4</accession>
<evidence type="ECO:0000256" key="3">
    <source>
        <dbReference type="ARBA" id="ARBA00004763"/>
    </source>
</evidence>